<dbReference type="AlphaFoldDB" id="I8AEI7"/>
<comment type="caution">
    <text evidence="1">The sequence shown here is derived from an EMBL/GenBank/DDBJ whole genome shotgun (WGS) entry which is preliminary data.</text>
</comment>
<dbReference type="EMBL" id="AKKV01000049">
    <property type="protein sequence ID" value="EIT83749.1"/>
    <property type="molecule type" value="Genomic_DNA"/>
</dbReference>
<sequence length="72" mass="8118">MPDLDEIMPNREIRAPYDGTNPRHIQFMKHAEEGVINEFDMAIKKIGVNPNEVEGTLVIHQSNPRGVCSICT</sequence>
<organism evidence="1 2">
    <name type="scientific">Fictibacillus macauensis ZFHKF-1</name>
    <dbReference type="NCBI Taxonomy" id="1196324"/>
    <lineage>
        <taxon>Bacteria</taxon>
        <taxon>Bacillati</taxon>
        <taxon>Bacillota</taxon>
        <taxon>Bacilli</taxon>
        <taxon>Bacillales</taxon>
        <taxon>Fictibacillaceae</taxon>
        <taxon>Fictibacillus</taxon>
    </lineage>
</organism>
<dbReference type="OrthoDB" id="6636741at2"/>
<accession>I8AEI7</accession>
<gene>
    <name evidence="1" type="ORF">A374_18890</name>
</gene>
<keyword evidence="2" id="KW-1185">Reference proteome</keyword>
<name>I8AEI7_9BACL</name>
<dbReference type="STRING" id="1196324.A374_18890"/>
<evidence type="ECO:0000313" key="2">
    <source>
        <dbReference type="Proteomes" id="UP000004080"/>
    </source>
</evidence>
<evidence type="ECO:0000313" key="1">
    <source>
        <dbReference type="EMBL" id="EIT83749.1"/>
    </source>
</evidence>
<reference evidence="1 2" key="1">
    <citation type="journal article" date="2012" name="J. Bacteriol.">
        <title>Genome of Bacillus macauensis ZFHKF-1, a Long-Chain-Forming Bacterium.</title>
        <authorList>
            <person name="Cai L."/>
            <person name="Zhang T."/>
        </authorList>
    </citation>
    <scope>NUCLEOTIDE SEQUENCE [LARGE SCALE GENOMIC DNA]</scope>
    <source>
        <strain evidence="1 2">ZFHKF-1</strain>
    </source>
</reference>
<protein>
    <submittedName>
        <fullName evidence="1">Uncharacterized protein</fullName>
    </submittedName>
</protein>
<dbReference type="Proteomes" id="UP000004080">
    <property type="component" value="Unassembled WGS sequence"/>
</dbReference>
<proteinExistence type="predicted"/>
<dbReference type="eggNOG" id="COG5585">
    <property type="taxonomic scope" value="Bacteria"/>
</dbReference>
<dbReference type="RefSeq" id="WP_007203844.1">
    <property type="nucleotide sequence ID" value="NZ_AKKV01000049.1"/>
</dbReference>